<keyword evidence="2" id="KW-1185">Reference proteome</keyword>
<dbReference type="EMBL" id="QEWP01000017">
    <property type="protein sequence ID" value="PWD98246.1"/>
    <property type="molecule type" value="Genomic_DNA"/>
</dbReference>
<proteinExistence type="predicted"/>
<dbReference type="AlphaFoldDB" id="A0A2U2B5B1"/>
<gene>
    <name evidence="1" type="ORF">DDZ16_16565</name>
</gene>
<name>A0A2U2B5B1_9BACT</name>
<evidence type="ECO:0008006" key="3">
    <source>
        <dbReference type="Google" id="ProtNLM"/>
    </source>
</evidence>
<dbReference type="Gene3D" id="3.40.50.300">
    <property type="entry name" value="P-loop containing nucleotide triphosphate hydrolases"/>
    <property type="match status" value="1"/>
</dbReference>
<evidence type="ECO:0000313" key="1">
    <source>
        <dbReference type="EMBL" id="PWD98246.1"/>
    </source>
</evidence>
<evidence type="ECO:0000313" key="2">
    <source>
        <dbReference type="Proteomes" id="UP000244956"/>
    </source>
</evidence>
<dbReference type="RefSeq" id="WP_109265597.1">
    <property type="nucleotide sequence ID" value="NZ_QEWP01000017.1"/>
</dbReference>
<dbReference type="Proteomes" id="UP000244956">
    <property type="component" value="Unassembled WGS sequence"/>
</dbReference>
<dbReference type="OrthoDB" id="840343at2"/>
<dbReference type="InterPro" id="IPR027417">
    <property type="entry name" value="P-loop_NTPase"/>
</dbReference>
<organism evidence="1 2">
    <name type="scientific">Marinilabilia rubra</name>
    <dbReference type="NCBI Taxonomy" id="2162893"/>
    <lineage>
        <taxon>Bacteria</taxon>
        <taxon>Pseudomonadati</taxon>
        <taxon>Bacteroidota</taxon>
        <taxon>Bacteroidia</taxon>
        <taxon>Marinilabiliales</taxon>
        <taxon>Marinilabiliaceae</taxon>
        <taxon>Marinilabilia</taxon>
    </lineage>
</organism>
<protein>
    <recommendedName>
        <fullName evidence="3">SF3 helicase domain-containing protein</fullName>
    </recommendedName>
</protein>
<comment type="caution">
    <text evidence="1">The sequence shown here is derived from an EMBL/GenBank/DDBJ whole genome shotgun (WGS) entry which is preliminary data.</text>
</comment>
<reference evidence="1 2" key="1">
    <citation type="submission" date="2018-05" db="EMBL/GenBank/DDBJ databases">
        <title>Marinilabilia rubrum sp. nov., isolated from saltern sediment.</title>
        <authorList>
            <person name="Zhang R."/>
        </authorList>
    </citation>
    <scope>NUCLEOTIDE SEQUENCE [LARGE SCALE GENOMIC DNA]</scope>
    <source>
        <strain evidence="1 2">WTE16</strain>
    </source>
</reference>
<sequence length="485" mass="56362">MKLTDNTQTVTGMSDGKLNQSHVDGSDFIKETEDKKLRFSSSKFFRFIHGKGIRKIRQGADFDLVLVQDYIVSKISTSEVKEIVLNYVKTLENDRLTDYILNKTVLFSLKYLDAVETIKPKMHRDKPGESFFYFQNGVVKVTAKGIQPPIPYRQFKRLIWKDHIISRTFNDETDIETTPPMFQDFISKLSEGNEERFKRICSVMGYCLFDYKTSATSRAVIINDEKVSSAPEGGSGKSLIVDALSKFRKTALFDGKKFDAKADFVWQKIDESVRIVGIDDVKRGFNFEDLFSIITSGFRNINKKNRDEIELSVEESPTIVITTNNILKGNSGSFLRRQHQIEVFQFFSNKLTPLDYYESTFFSDWDENEWRRFDVFMLNCVMLFLMHGVTEYQEKNPQQKELIRETNQSFAEWIEDNLELLTAFEGVGTIQTRDSFLDATNQRFTSLSDRKFTNYVKAYCQIYGYEYVALSNMRPRGFRISQKSE</sequence>
<accession>A0A2U2B5B1</accession>